<keyword evidence="2" id="KW-1185">Reference proteome</keyword>
<dbReference type="Proteomes" id="UP001055072">
    <property type="component" value="Unassembled WGS sequence"/>
</dbReference>
<organism evidence="1 2">
    <name type="scientific">Irpex rosettiformis</name>
    <dbReference type="NCBI Taxonomy" id="378272"/>
    <lineage>
        <taxon>Eukaryota</taxon>
        <taxon>Fungi</taxon>
        <taxon>Dikarya</taxon>
        <taxon>Basidiomycota</taxon>
        <taxon>Agaricomycotina</taxon>
        <taxon>Agaricomycetes</taxon>
        <taxon>Polyporales</taxon>
        <taxon>Irpicaceae</taxon>
        <taxon>Irpex</taxon>
    </lineage>
</organism>
<dbReference type="EMBL" id="MU274905">
    <property type="protein sequence ID" value="KAI0091546.1"/>
    <property type="molecule type" value="Genomic_DNA"/>
</dbReference>
<gene>
    <name evidence="1" type="ORF">BDY19DRAFT_931004</name>
</gene>
<protein>
    <submittedName>
        <fullName evidence="1">Major facilitator superfamily domain-containing protein</fullName>
    </submittedName>
</protein>
<evidence type="ECO:0000313" key="2">
    <source>
        <dbReference type="Proteomes" id="UP001055072"/>
    </source>
</evidence>
<comment type="caution">
    <text evidence="1">The sequence shown here is derived from an EMBL/GenBank/DDBJ whole genome shotgun (WGS) entry which is preliminary data.</text>
</comment>
<proteinExistence type="predicted"/>
<sequence>MSKSEEATLNGSQVLERYHLAEEGLISSDPADPRITDNTRATPHDTKAESTVKPESIASEPEKEDGPKYIDFEKDDPRDPLNFSIKRKWTITMCAIFFTGLCSANASTYNLGFPSMTKDLNCTQFQATIGLSTYTLGFAITPLITASFSEEFGRHPLYIVSIIIFGLMHLMVALAQNIQTVQIGRFIAGVAGSTGSTMVGGTIADLFLPHERGMPMSIFSVAAVGITGFGPVIAGWTEMGLGWRWIQWISFIITMVFAALIPILMRETRSAVVLTRIAKKLRKESGDHRYRARVEDERASLRNLIWISCTRPLYLMITEPVVASFSIWIGFAWGILYVLIESIGPVFRTLHNFNNGETGLVFITFLLGSVFGLIIYIYVQEPAYRKYHATRGPEARLYTAMGAGVSLVGSLFMYAWCTFPSVPWITLCIAITLTEISSFTIYLAVFTYLADCYGTFASSALAGQSLSRNLFGMAFPLFTAQMYDKLTYHWANTMFAFLALAMAPVPFVLFFKGPILRARSKFAKTVVNT</sequence>
<evidence type="ECO:0000313" key="1">
    <source>
        <dbReference type="EMBL" id="KAI0091546.1"/>
    </source>
</evidence>
<name>A0ACB8UBD3_9APHY</name>
<reference evidence="1" key="1">
    <citation type="journal article" date="2021" name="Environ. Microbiol.">
        <title>Gene family expansions and transcriptome signatures uncover fungal adaptations to wood decay.</title>
        <authorList>
            <person name="Hage H."/>
            <person name="Miyauchi S."/>
            <person name="Viragh M."/>
            <person name="Drula E."/>
            <person name="Min B."/>
            <person name="Chaduli D."/>
            <person name="Navarro D."/>
            <person name="Favel A."/>
            <person name="Norest M."/>
            <person name="Lesage-Meessen L."/>
            <person name="Balint B."/>
            <person name="Merenyi Z."/>
            <person name="de Eugenio L."/>
            <person name="Morin E."/>
            <person name="Martinez A.T."/>
            <person name="Baldrian P."/>
            <person name="Stursova M."/>
            <person name="Martinez M.J."/>
            <person name="Novotny C."/>
            <person name="Magnuson J.K."/>
            <person name="Spatafora J.W."/>
            <person name="Maurice S."/>
            <person name="Pangilinan J."/>
            <person name="Andreopoulos W."/>
            <person name="LaButti K."/>
            <person name="Hundley H."/>
            <person name="Na H."/>
            <person name="Kuo A."/>
            <person name="Barry K."/>
            <person name="Lipzen A."/>
            <person name="Henrissat B."/>
            <person name="Riley R."/>
            <person name="Ahrendt S."/>
            <person name="Nagy L.G."/>
            <person name="Grigoriev I.V."/>
            <person name="Martin F."/>
            <person name="Rosso M.N."/>
        </authorList>
    </citation>
    <scope>NUCLEOTIDE SEQUENCE</scope>
    <source>
        <strain evidence="1">CBS 384.51</strain>
    </source>
</reference>
<accession>A0ACB8UBD3</accession>